<accession>A0A398CX78</accession>
<keyword evidence="2" id="KW-1185">Reference proteome</keyword>
<sequence>MLSKETVTEASWKMFVMDSGKTRFRYKIIYRAVDFRDVELPWMETDEERLTIPILFRRSARWKSFRCSTGRRGPAFVDVSYEDPNNGVLEEQSFEFNDKSVATGRFVVALQDANRRQSDSKRRLFAKTERCPRFRSRIPSRDVLP</sequence>
<proteinExistence type="predicted"/>
<dbReference type="Proteomes" id="UP000266340">
    <property type="component" value="Unassembled WGS sequence"/>
</dbReference>
<reference evidence="1 2" key="1">
    <citation type="submission" date="2018-09" db="EMBL/GenBank/DDBJ databases">
        <title>Cohnella cavernae sp. nov., isolated from a karst cave.</title>
        <authorList>
            <person name="Zhu H."/>
        </authorList>
    </citation>
    <scope>NUCLEOTIDE SEQUENCE [LARGE SCALE GENOMIC DNA]</scope>
    <source>
        <strain evidence="1 2">K2E09-144</strain>
    </source>
</reference>
<evidence type="ECO:0000313" key="2">
    <source>
        <dbReference type="Proteomes" id="UP000266340"/>
    </source>
</evidence>
<protein>
    <submittedName>
        <fullName evidence="1">Uncharacterized protein</fullName>
    </submittedName>
</protein>
<comment type="caution">
    <text evidence="1">The sequence shown here is derived from an EMBL/GenBank/DDBJ whole genome shotgun (WGS) entry which is preliminary data.</text>
</comment>
<evidence type="ECO:0000313" key="1">
    <source>
        <dbReference type="EMBL" id="RIE03604.1"/>
    </source>
</evidence>
<dbReference type="EMBL" id="QXJM01000035">
    <property type="protein sequence ID" value="RIE03604.1"/>
    <property type="molecule type" value="Genomic_DNA"/>
</dbReference>
<name>A0A398CX78_9BACL</name>
<gene>
    <name evidence="1" type="ORF">D3H35_10720</name>
</gene>
<organism evidence="1 2">
    <name type="scientific">Cohnella faecalis</name>
    <dbReference type="NCBI Taxonomy" id="2315694"/>
    <lineage>
        <taxon>Bacteria</taxon>
        <taxon>Bacillati</taxon>
        <taxon>Bacillota</taxon>
        <taxon>Bacilli</taxon>
        <taxon>Bacillales</taxon>
        <taxon>Paenibacillaceae</taxon>
        <taxon>Cohnella</taxon>
    </lineage>
</organism>
<dbReference type="AlphaFoldDB" id="A0A398CX78"/>